<dbReference type="EMBL" id="RAZT01000010">
    <property type="protein sequence ID" value="RKN29919.1"/>
    <property type="molecule type" value="Genomic_DNA"/>
</dbReference>
<keyword evidence="1" id="KW-0732">Signal</keyword>
<reference evidence="2 3" key="1">
    <citation type="submission" date="2018-09" db="EMBL/GenBank/DDBJ databases">
        <title>Micromonospora sp. nov. MS1-9, isolated from a root of Musa sp.</title>
        <authorList>
            <person name="Kuncharoen N."/>
            <person name="Kudo T."/>
            <person name="Ohkuma M."/>
            <person name="Yuki M."/>
            <person name="Tanasupawat S."/>
        </authorList>
    </citation>
    <scope>NUCLEOTIDE SEQUENCE [LARGE SCALE GENOMIC DNA]</scope>
    <source>
        <strain evidence="2 3">MS1-9</strain>
    </source>
</reference>
<dbReference type="PROSITE" id="PS51257">
    <property type="entry name" value="PROKAR_LIPOPROTEIN"/>
    <property type="match status" value="1"/>
</dbReference>
<evidence type="ECO:0000256" key="1">
    <source>
        <dbReference type="SAM" id="SignalP"/>
    </source>
</evidence>
<dbReference type="RefSeq" id="WP_120689877.1">
    <property type="nucleotide sequence ID" value="NZ_RAZT01000010.1"/>
</dbReference>
<organism evidence="2 3">
    <name type="scientific">Micromonospora musae</name>
    <dbReference type="NCBI Taxonomy" id="1894970"/>
    <lineage>
        <taxon>Bacteria</taxon>
        <taxon>Bacillati</taxon>
        <taxon>Actinomycetota</taxon>
        <taxon>Actinomycetes</taxon>
        <taxon>Micromonosporales</taxon>
        <taxon>Micromonosporaceae</taxon>
        <taxon>Micromonospora</taxon>
    </lineage>
</organism>
<dbReference type="AlphaFoldDB" id="A0A3A9XXW1"/>
<feature type="signal peptide" evidence="1">
    <location>
        <begin position="1"/>
        <end position="19"/>
    </location>
</feature>
<comment type="caution">
    <text evidence="2">The sequence shown here is derived from an EMBL/GenBank/DDBJ whole genome shotgun (WGS) entry which is preliminary data.</text>
</comment>
<accession>A0A3A9XXW1</accession>
<evidence type="ECO:0000313" key="2">
    <source>
        <dbReference type="EMBL" id="RKN29919.1"/>
    </source>
</evidence>
<proteinExistence type="predicted"/>
<sequence length="180" mass="18655">MRRSLVPGSLLVGSVLVLVAGCGPTADRAVGGPAPVAKPTSMERLRQQAREALARYDETIQQAGGAPVTMTPSPWNPGEALGAHVVESAATTRDGRRLTVTFYGAPGPASEPCGADYTAETVESPTAVTVIVTERARGGAGICPAIAAWRTETVRLDRPLAERTVLDVQQGVPVEVTITG</sequence>
<name>A0A3A9XXW1_9ACTN</name>
<protein>
    <submittedName>
        <fullName evidence="2">Uncharacterized protein</fullName>
    </submittedName>
</protein>
<dbReference type="Proteomes" id="UP000275865">
    <property type="component" value="Unassembled WGS sequence"/>
</dbReference>
<feature type="chain" id="PRO_5039332841" evidence="1">
    <location>
        <begin position="20"/>
        <end position="180"/>
    </location>
</feature>
<evidence type="ECO:0000313" key="3">
    <source>
        <dbReference type="Proteomes" id="UP000275865"/>
    </source>
</evidence>
<gene>
    <name evidence="2" type="ORF">D7044_20120</name>
</gene>